<name>A0ABZ2RR68_9BACT</name>
<gene>
    <name evidence="1" type="ORF">WG616_00870</name>
</gene>
<dbReference type="EMBL" id="CP148066">
    <property type="protein sequence ID" value="WXL28571.1"/>
    <property type="molecule type" value="Genomic_DNA"/>
</dbReference>
<dbReference type="Proteomes" id="UP001460679">
    <property type="component" value="Chromosome"/>
</dbReference>
<evidence type="ECO:0000313" key="2">
    <source>
        <dbReference type="Proteomes" id="UP001460679"/>
    </source>
</evidence>
<dbReference type="RefSeq" id="WP_205498861.1">
    <property type="nucleotide sequence ID" value="NZ_CP148066.1"/>
</dbReference>
<sequence>MKDNNSVFLSLHYGFGSKGFRTKEVQDIHNASFYQSGKFIDYITRENAVLVQSKNENLVNKINEHKNLSSKTIWWNQQTKRNKSPKFSGLCKLFSNQINVDISEAKKQMEKITDKQHIWEMVISAGELALNNNFVDTRQYQNLVNSGMQKLLKSNGINFESIKGFWAIHANTNQPHLHLAFWEEEKTFDNGTSFRKKGNFDKETMKKFREYFYENISNNDEYLKLNDDKANVWKQKNIVKQSLINALQNNKSKIIIDTQSKLIWKELKGKKDISYQRQSDEIKKMTSDIFLALSSTNEKLKEDFSDYIKFGNELEIKPRDSNNIKTLKQDAVDKEADEFERAIGNTILKAIVEQNQENINSNDDDVILSNYWIGGLGNNLQDKLIKELLWILELENKKNQFLRNKKIRTKKFN</sequence>
<organism evidence="1 2">
    <name type="scientific">[Mycoplasma] gypis</name>
    <dbReference type="NCBI Taxonomy" id="92404"/>
    <lineage>
        <taxon>Bacteria</taxon>
        <taxon>Bacillati</taxon>
        <taxon>Mycoplasmatota</taxon>
        <taxon>Mycoplasmoidales</taxon>
        <taxon>Metamycoplasmataceae</taxon>
        <taxon>Metamycoplasma</taxon>
    </lineage>
</organism>
<reference evidence="1" key="1">
    <citation type="submission" date="2024-03" db="EMBL/GenBank/DDBJ databases">
        <title>Complete genome sequence of Mycoplasma gypis type strain B1/T1.</title>
        <authorList>
            <person name="Spergser J."/>
        </authorList>
    </citation>
    <scope>NUCLEOTIDE SEQUENCE [LARGE SCALE GENOMIC DNA]</scope>
    <source>
        <strain evidence="1">B1/T1</strain>
    </source>
</reference>
<evidence type="ECO:0000313" key="1">
    <source>
        <dbReference type="EMBL" id="WXL28571.1"/>
    </source>
</evidence>
<proteinExistence type="predicted"/>
<protein>
    <submittedName>
        <fullName evidence="1">Uncharacterized protein</fullName>
    </submittedName>
</protein>
<accession>A0ABZ2RR68</accession>
<keyword evidence="2" id="KW-1185">Reference proteome</keyword>